<evidence type="ECO:0000259" key="9">
    <source>
        <dbReference type="PROSITE" id="PS50110"/>
    </source>
</evidence>
<sequence>MSEVMARFAGAIRQIRTQHFILLSGILLSVSVLSASIYLENWERQRVDANRVGHGADTVRTLSSHAFAVLSALNDSAALFAASNLSENSAIATSSESKGTLLQWKSLSLLDQDQRVLRSSEPLARGTYINLKKLGFVKPPTEILAPGKPLRVGGAYMIPFVRQIQVGRARILMLAMLDPTVLFFGLDKAPSLSYTALLDGDGDVIGASDDNDRLIGQHYSVGVMLTQLLRDTSHPHDHHGRFAMESPMASDSTQISYQFLPKFPIIAIAAEAGSPDSNVSPLIRLSWAGGAIAVAMLILSLFLWRFMRQRADVESELHSAKDAADKANSSRGEFLSTMSHEIRTPMNAIIGMASLIRTTHLDAQQDSFAKGIEDSAQALMNIIDDILDFSKIDAGKLKIEALELDLLAIVEASVDVLATRANEKGLRLSSYVDPRVPALLRGDPGRLRQVLLNLLGNAIKFTSAGEIAVQVQLVGEVPGHCRIHVQVSDTGIGINKQTQEKLFMPFSQADGSVTRKYGGTGLGLSICKRLIGLMEGEIGVESEYGSGSTFWFELSLPIIQSGSSPEYMAGELLLIAPDDDAIRALRRYAEARGVTVHRALTLEQGRQLMRRLASNVIAVVDTVIPDFSLPAFAQIRREWHAVNTWLLLAQDEDMREDLRAQVSTPVLSLPIKRSVFYHALSGNAASLGHDSAMVQVSTGSVDAVLDKADGDVLILLVEDNPMNQKVAIHQLQLLGYETDVAADGQEALVMLERNRYAAVLMDCQMPGMDGFEATRRIRAREKTGGKHIPIIAMTANAMTGDRERCLEAGMDDYLSKPILRNRLDDTLSKYVCRNASDTMSSSSTLNTAPGGPQEILDMARLLELFDDDRGAMQAMLSFFITNTRPILMELKAAAARDDFGAAIDLLHRLIGSCSNLGAAQMTVLANEGDAAARLKDGDRLRQLGNALIQAFQILEQRTNEMKETI</sequence>
<keyword evidence="3 6" id="KW-0597">Phosphoprotein</keyword>
<comment type="caution">
    <text evidence="11">The sequence shown here is derived from an EMBL/GenBank/DDBJ whole genome shotgun (WGS) entry which is preliminary data.</text>
</comment>
<dbReference type="SUPFAM" id="SSF47226">
    <property type="entry name" value="Histidine-containing phosphotransfer domain, HPT domain"/>
    <property type="match status" value="1"/>
</dbReference>
<dbReference type="Gene3D" id="3.30.565.10">
    <property type="entry name" value="Histidine kinase-like ATPase, C-terminal domain"/>
    <property type="match status" value="1"/>
</dbReference>
<organism evidence="11 12">
    <name type="scientific">Herbaspirillum rhizosphaerae</name>
    <dbReference type="NCBI Taxonomy" id="346179"/>
    <lineage>
        <taxon>Bacteria</taxon>
        <taxon>Pseudomonadati</taxon>
        <taxon>Pseudomonadota</taxon>
        <taxon>Betaproteobacteria</taxon>
        <taxon>Burkholderiales</taxon>
        <taxon>Oxalobacteraceae</taxon>
        <taxon>Herbaspirillum</taxon>
    </lineage>
</organism>
<dbReference type="SMART" id="SM00387">
    <property type="entry name" value="HATPase_c"/>
    <property type="match status" value="1"/>
</dbReference>
<keyword evidence="4" id="KW-0902">Two-component regulatory system</keyword>
<dbReference type="InterPro" id="IPR036097">
    <property type="entry name" value="HisK_dim/P_sf"/>
</dbReference>
<evidence type="ECO:0000259" key="10">
    <source>
        <dbReference type="PROSITE" id="PS50894"/>
    </source>
</evidence>
<feature type="modified residue" description="Phosphohistidine" evidence="5">
    <location>
        <position position="907"/>
    </location>
</feature>
<feature type="transmembrane region" description="Helical" evidence="7">
    <location>
        <begin position="20"/>
        <end position="39"/>
    </location>
</feature>
<dbReference type="InterPro" id="IPR036890">
    <property type="entry name" value="HATPase_C_sf"/>
</dbReference>
<protein>
    <recommendedName>
        <fullName evidence="2">histidine kinase</fullName>
        <ecNumber evidence="2">2.7.13.3</ecNumber>
    </recommendedName>
</protein>
<dbReference type="CDD" id="cd00082">
    <property type="entry name" value="HisKA"/>
    <property type="match status" value="1"/>
</dbReference>
<accession>A0ABW8ZA25</accession>
<comment type="catalytic activity">
    <reaction evidence="1">
        <text>ATP + protein L-histidine = ADP + protein N-phospho-L-histidine.</text>
        <dbReference type="EC" id="2.7.13.3"/>
    </reaction>
</comment>
<dbReference type="EC" id="2.7.13.3" evidence="2"/>
<dbReference type="Pfam" id="PF00072">
    <property type="entry name" value="Response_reg"/>
    <property type="match status" value="1"/>
</dbReference>
<dbReference type="Pfam" id="PF02518">
    <property type="entry name" value="HATPase_c"/>
    <property type="match status" value="1"/>
</dbReference>
<dbReference type="SUPFAM" id="SSF52172">
    <property type="entry name" value="CheY-like"/>
    <property type="match status" value="1"/>
</dbReference>
<dbReference type="SMART" id="SM00388">
    <property type="entry name" value="HisKA"/>
    <property type="match status" value="1"/>
</dbReference>
<dbReference type="InterPro" id="IPR003594">
    <property type="entry name" value="HATPase_dom"/>
</dbReference>
<proteinExistence type="predicted"/>
<dbReference type="SMART" id="SM00448">
    <property type="entry name" value="REC"/>
    <property type="match status" value="1"/>
</dbReference>
<dbReference type="Pfam" id="PF01627">
    <property type="entry name" value="Hpt"/>
    <property type="match status" value="1"/>
</dbReference>
<dbReference type="InterPro" id="IPR008207">
    <property type="entry name" value="Sig_transdc_His_kin_Hpt_dom"/>
</dbReference>
<dbReference type="CDD" id="cd16922">
    <property type="entry name" value="HATPase_EvgS-ArcB-TorS-like"/>
    <property type="match status" value="1"/>
</dbReference>
<feature type="modified residue" description="4-aspartylphosphate" evidence="6">
    <location>
        <position position="762"/>
    </location>
</feature>
<gene>
    <name evidence="11" type="ORF">PQR63_16480</name>
</gene>
<dbReference type="Proteomes" id="UP001629214">
    <property type="component" value="Unassembled WGS sequence"/>
</dbReference>
<reference evidence="11 12" key="1">
    <citation type="journal article" date="2024" name="Chem. Sci.">
        <title>Discovery of megapolipeptins by genome mining of a Burkholderiales bacteria collection.</title>
        <authorList>
            <person name="Paulo B.S."/>
            <person name="Recchia M.J.J."/>
            <person name="Lee S."/>
            <person name="Fergusson C.H."/>
            <person name="Romanowski S.B."/>
            <person name="Hernandez A."/>
            <person name="Krull N."/>
            <person name="Liu D.Y."/>
            <person name="Cavanagh H."/>
            <person name="Bos A."/>
            <person name="Gray C.A."/>
            <person name="Murphy B.T."/>
            <person name="Linington R.G."/>
            <person name="Eustaquio A.S."/>
        </authorList>
    </citation>
    <scope>NUCLEOTIDE SEQUENCE [LARGE SCALE GENOMIC DNA]</scope>
    <source>
        <strain evidence="11 12">RL21-008-BIB-B</strain>
    </source>
</reference>
<dbReference type="Pfam" id="PF00512">
    <property type="entry name" value="HisKA"/>
    <property type="match status" value="1"/>
</dbReference>
<feature type="domain" description="Histidine kinase" evidence="8">
    <location>
        <begin position="337"/>
        <end position="558"/>
    </location>
</feature>
<keyword evidence="7" id="KW-1133">Transmembrane helix</keyword>
<name>A0ABW8ZA25_9BURK</name>
<dbReference type="PRINTS" id="PR00344">
    <property type="entry name" value="BCTRLSENSOR"/>
</dbReference>
<keyword evidence="11" id="KW-0067">ATP-binding</keyword>
<keyword evidence="12" id="KW-1185">Reference proteome</keyword>
<dbReference type="EMBL" id="JAQQFR010000010">
    <property type="protein sequence ID" value="MFL9879999.1"/>
    <property type="molecule type" value="Genomic_DNA"/>
</dbReference>
<dbReference type="InterPro" id="IPR005467">
    <property type="entry name" value="His_kinase_dom"/>
</dbReference>
<evidence type="ECO:0000256" key="2">
    <source>
        <dbReference type="ARBA" id="ARBA00012438"/>
    </source>
</evidence>
<dbReference type="Gene3D" id="3.40.50.2300">
    <property type="match status" value="1"/>
</dbReference>
<dbReference type="InterPro" id="IPR004358">
    <property type="entry name" value="Sig_transdc_His_kin-like_C"/>
</dbReference>
<dbReference type="PANTHER" id="PTHR45339">
    <property type="entry name" value="HYBRID SIGNAL TRANSDUCTION HISTIDINE KINASE J"/>
    <property type="match status" value="1"/>
</dbReference>
<dbReference type="InterPro" id="IPR001789">
    <property type="entry name" value="Sig_transdc_resp-reg_receiver"/>
</dbReference>
<feature type="domain" description="HPt" evidence="10">
    <location>
        <begin position="868"/>
        <end position="965"/>
    </location>
</feature>
<keyword evidence="11" id="KW-0547">Nucleotide-binding</keyword>
<dbReference type="PANTHER" id="PTHR45339:SF5">
    <property type="entry name" value="HISTIDINE KINASE"/>
    <property type="match status" value="1"/>
</dbReference>
<evidence type="ECO:0000256" key="7">
    <source>
        <dbReference type="SAM" id="Phobius"/>
    </source>
</evidence>
<dbReference type="InterPro" id="IPR011006">
    <property type="entry name" value="CheY-like_superfamily"/>
</dbReference>
<keyword evidence="7" id="KW-0472">Membrane</keyword>
<evidence type="ECO:0000313" key="11">
    <source>
        <dbReference type="EMBL" id="MFL9879999.1"/>
    </source>
</evidence>
<feature type="transmembrane region" description="Helical" evidence="7">
    <location>
        <begin position="285"/>
        <end position="304"/>
    </location>
</feature>
<dbReference type="PROSITE" id="PS50894">
    <property type="entry name" value="HPT"/>
    <property type="match status" value="1"/>
</dbReference>
<evidence type="ECO:0000256" key="3">
    <source>
        <dbReference type="ARBA" id="ARBA00022553"/>
    </source>
</evidence>
<evidence type="ECO:0000259" key="8">
    <source>
        <dbReference type="PROSITE" id="PS50109"/>
    </source>
</evidence>
<dbReference type="PROSITE" id="PS50110">
    <property type="entry name" value="RESPONSE_REGULATORY"/>
    <property type="match status" value="1"/>
</dbReference>
<dbReference type="RefSeq" id="WP_408169080.1">
    <property type="nucleotide sequence ID" value="NZ_JAQQFR010000010.1"/>
</dbReference>
<evidence type="ECO:0000256" key="5">
    <source>
        <dbReference type="PROSITE-ProRule" id="PRU00110"/>
    </source>
</evidence>
<dbReference type="InterPro" id="IPR003661">
    <property type="entry name" value="HisK_dim/P_dom"/>
</dbReference>
<evidence type="ECO:0000256" key="1">
    <source>
        <dbReference type="ARBA" id="ARBA00000085"/>
    </source>
</evidence>
<dbReference type="SUPFAM" id="SSF47384">
    <property type="entry name" value="Homodimeric domain of signal transducing histidine kinase"/>
    <property type="match status" value="1"/>
</dbReference>
<dbReference type="Gene3D" id="1.20.120.160">
    <property type="entry name" value="HPT domain"/>
    <property type="match status" value="1"/>
</dbReference>
<evidence type="ECO:0000256" key="6">
    <source>
        <dbReference type="PROSITE-ProRule" id="PRU00169"/>
    </source>
</evidence>
<dbReference type="GO" id="GO:0005524">
    <property type="term" value="F:ATP binding"/>
    <property type="evidence" value="ECO:0007669"/>
    <property type="project" value="UniProtKB-KW"/>
</dbReference>
<evidence type="ECO:0000256" key="4">
    <source>
        <dbReference type="ARBA" id="ARBA00023012"/>
    </source>
</evidence>
<keyword evidence="7" id="KW-0812">Transmembrane</keyword>
<evidence type="ECO:0000313" key="12">
    <source>
        <dbReference type="Proteomes" id="UP001629214"/>
    </source>
</evidence>
<dbReference type="CDD" id="cd17546">
    <property type="entry name" value="REC_hyHK_CKI1_RcsC-like"/>
    <property type="match status" value="1"/>
</dbReference>
<dbReference type="SUPFAM" id="SSF55874">
    <property type="entry name" value="ATPase domain of HSP90 chaperone/DNA topoisomerase II/histidine kinase"/>
    <property type="match status" value="1"/>
</dbReference>
<dbReference type="PROSITE" id="PS50109">
    <property type="entry name" value="HIS_KIN"/>
    <property type="match status" value="1"/>
</dbReference>
<feature type="domain" description="Response regulatory" evidence="9">
    <location>
        <begin position="713"/>
        <end position="831"/>
    </location>
</feature>
<dbReference type="InterPro" id="IPR036641">
    <property type="entry name" value="HPT_dom_sf"/>
</dbReference>
<dbReference type="Gene3D" id="1.10.287.130">
    <property type="match status" value="1"/>
</dbReference>